<dbReference type="OrthoDB" id="4425882at2"/>
<dbReference type="Pfam" id="PF14155">
    <property type="entry name" value="DUF4307"/>
    <property type="match status" value="1"/>
</dbReference>
<keyword evidence="1" id="KW-0472">Membrane</keyword>
<proteinExistence type="predicted"/>
<sequence length="178" mass="19565">MTPAVLLNPEPCWSEPDRLLRHSQPNVVHHCSPRVGGRVKVAERALPEGRYGTKKAPRPWLRWSLLGVALLVGLAVTFIGYRNLGTKPIESKQTSFVIVDDGSVKVTFEVSRDTPERPAVCIIRARSKDGDEAGRREVLVPPGNSIVRETTLLHTSKPPVTGEVFGCSYQVPAYLSTT</sequence>
<evidence type="ECO:0000256" key="1">
    <source>
        <dbReference type="SAM" id="Phobius"/>
    </source>
</evidence>
<dbReference type="InterPro" id="IPR025443">
    <property type="entry name" value="DUF4307"/>
</dbReference>
<keyword evidence="1" id="KW-1133">Transmembrane helix</keyword>
<gene>
    <name evidence="2" type="ORF">FKR81_27275</name>
</gene>
<evidence type="ECO:0000313" key="3">
    <source>
        <dbReference type="Proteomes" id="UP000316639"/>
    </source>
</evidence>
<name>A0A563EN44_9PSEU</name>
<keyword evidence="1" id="KW-0812">Transmembrane</keyword>
<comment type="caution">
    <text evidence="2">The sequence shown here is derived from an EMBL/GenBank/DDBJ whole genome shotgun (WGS) entry which is preliminary data.</text>
</comment>
<dbReference type="EMBL" id="VOBR01000019">
    <property type="protein sequence ID" value="TWP48631.1"/>
    <property type="molecule type" value="Genomic_DNA"/>
</dbReference>
<feature type="transmembrane region" description="Helical" evidence="1">
    <location>
        <begin position="60"/>
        <end position="81"/>
    </location>
</feature>
<dbReference type="AlphaFoldDB" id="A0A563EN44"/>
<reference evidence="2 3" key="1">
    <citation type="submission" date="2019-07" db="EMBL/GenBank/DDBJ databases">
        <title>Lentzea xizangensis sp. nov., isolated from Qinghai-Tibetan Plateau Soils.</title>
        <authorList>
            <person name="Huang J."/>
        </authorList>
    </citation>
    <scope>NUCLEOTIDE SEQUENCE [LARGE SCALE GENOMIC DNA]</scope>
    <source>
        <strain evidence="2 3">FXJ1.1311</strain>
    </source>
</reference>
<accession>A0A563EN44</accession>
<dbReference type="Proteomes" id="UP000316639">
    <property type="component" value="Unassembled WGS sequence"/>
</dbReference>
<evidence type="ECO:0000313" key="2">
    <source>
        <dbReference type="EMBL" id="TWP48631.1"/>
    </source>
</evidence>
<keyword evidence="3" id="KW-1185">Reference proteome</keyword>
<protein>
    <submittedName>
        <fullName evidence="2">DUF4307 domain-containing protein</fullName>
    </submittedName>
</protein>
<organism evidence="2 3">
    <name type="scientific">Lentzea tibetensis</name>
    <dbReference type="NCBI Taxonomy" id="2591470"/>
    <lineage>
        <taxon>Bacteria</taxon>
        <taxon>Bacillati</taxon>
        <taxon>Actinomycetota</taxon>
        <taxon>Actinomycetes</taxon>
        <taxon>Pseudonocardiales</taxon>
        <taxon>Pseudonocardiaceae</taxon>
        <taxon>Lentzea</taxon>
    </lineage>
</organism>